<evidence type="ECO:0000256" key="2">
    <source>
        <dbReference type="ARBA" id="ARBA00007656"/>
    </source>
</evidence>
<evidence type="ECO:0000256" key="3">
    <source>
        <dbReference type="ARBA" id="ARBA00013194"/>
    </source>
</evidence>
<dbReference type="PANTHER" id="PTHR47245:SF2">
    <property type="entry name" value="PEPTIDYL-PROLYL CIS-TRANS ISOMERASE HP_0175-RELATED"/>
    <property type="match status" value="1"/>
</dbReference>
<evidence type="ECO:0000259" key="10">
    <source>
        <dbReference type="PROSITE" id="PS50198"/>
    </source>
</evidence>
<dbReference type="Gene3D" id="3.10.50.40">
    <property type="match status" value="1"/>
</dbReference>
<dbReference type="EMBL" id="PPCN01000022">
    <property type="protein sequence ID" value="POF27749.1"/>
    <property type="molecule type" value="Genomic_DNA"/>
</dbReference>
<dbReference type="Proteomes" id="UP000236959">
    <property type="component" value="Unassembled WGS sequence"/>
</dbReference>
<gene>
    <name evidence="11" type="ORF">CLV41_12229</name>
</gene>
<reference evidence="11 12" key="1">
    <citation type="submission" date="2018-01" db="EMBL/GenBank/DDBJ databases">
        <title>Genomic Encyclopedia of Archaeal and Bacterial Type Strains, Phase II (KMG-II): from individual species to whole genera.</title>
        <authorList>
            <person name="Goeker M."/>
        </authorList>
    </citation>
    <scope>NUCLEOTIDE SEQUENCE [LARGE SCALE GENOMIC DNA]</scope>
    <source>
        <strain evidence="11 12">DSM 17023</strain>
    </source>
</reference>
<evidence type="ECO:0000256" key="1">
    <source>
        <dbReference type="ARBA" id="ARBA00000971"/>
    </source>
</evidence>
<organism evidence="11 12">
    <name type="scientific">Roseibium marinum</name>
    <dbReference type="NCBI Taxonomy" id="281252"/>
    <lineage>
        <taxon>Bacteria</taxon>
        <taxon>Pseudomonadati</taxon>
        <taxon>Pseudomonadota</taxon>
        <taxon>Alphaproteobacteria</taxon>
        <taxon>Hyphomicrobiales</taxon>
        <taxon>Stappiaceae</taxon>
        <taxon>Roseibium</taxon>
    </lineage>
</organism>
<dbReference type="SUPFAM" id="SSF54534">
    <property type="entry name" value="FKBP-like"/>
    <property type="match status" value="1"/>
</dbReference>
<evidence type="ECO:0000256" key="4">
    <source>
        <dbReference type="ARBA" id="ARBA00018370"/>
    </source>
</evidence>
<name>A0A2S3UJS2_9HYPH</name>
<evidence type="ECO:0000256" key="9">
    <source>
        <dbReference type="SAM" id="MobiDB-lite"/>
    </source>
</evidence>
<sequence length="286" mass="30645">MSEPLRTVVSHNGKPLGGQQTAPRTAETPLIVNGERVPHAVVAAETQNHEAPKGNPGSAWRKAANAVAIRTLLLQEARSRKIAADPQEVGPGRFEIEEEALIRGLLELVIDVTPPEPGDIRSEWEKDPARFRAPPLWEVSHILCACDLRDEAGRTKALVRATGILELALGDPGGFASLAARESDCGSKASGGALGQLGPGDIVPEFEAALRQLAEGEIIAAPVLTRHGYHIIRMDALGEGQVLPFEAVREKIGEALEKTAWARQARQFVDQLVKASRIEGADLNMG</sequence>
<feature type="domain" description="PpiC" evidence="10">
    <location>
        <begin position="134"/>
        <end position="236"/>
    </location>
</feature>
<comment type="caution">
    <text evidence="11">The sequence shown here is derived from an EMBL/GenBank/DDBJ whole genome shotgun (WGS) entry which is preliminary data.</text>
</comment>
<dbReference type="InterPro" id="IPR000297">
    <property type="entry name" value="PPIase_PpiC"/>
</dbReference>
<evidence type="ECO:0000256" key="8">
    <source>
        <dbReference type="PROSITE-ProRule" id="PRU00278"/>
    </source>
</evidence>
<dbReference type="PROSITE" id="PS01096">
    <property type="entry name" value="PPIC_PPIASE_1"/>
    <property type="match status" value="1"/>
</dbReference>
<dbReference type="InterPro" id="IPR046357">
    <property type="entry name" value="PPIase_dom_sf"/>
</dbReference>
<evidence type="ECO:0000256" key="5">
    <source>
        <dbReference type="ARBA" id="ARBA00023110"/>
    </source>
</evidence>
<evidence type="ECO:0000313" key="11">
    <source>
        <dbReference type="EMBL" id="POF27749.1"/>
    </source>
</evidence>
<keyword evidence="8 11" id="KW-0413">Isomerase</keyword>
<evidence type="ECO:0000256" key="6">
    <source>
        <dbReference type="ARBA" id="ARBA00030642"/>
    </source>
</evidence>
<accession>A0A2S3UJS2</accession>
<protein>
    <recommendedName>
        <fullName evidence="4">Parvulin-like PPIase</fullName>
        <ecNumber evidence="3">5.2.1.8</ecNumber>
    </recommendedName>
    <alternativeName>
        <fullName evidence="6">Peptidyl-prolyl cis-trans isomerase plp</fullName>
    </alternativeName>
    <alternativeName>
        <fullName evidence="7">Rotamase plp</fullName>
    </alternativeName>
</protein>
<keyword evidence="12" id="KW-1185">Reference proteome</keyword>
<dbReference type="InterPro" id="IPR050245">
    <property type="entry name" value="PrsA_foldase"/>
</dbReference>
<dbReference type="AlphaFoldDB" id="A0A2S3UJS2"/>
<feature type="region of interest" description="Disordered" evidence="9">
    <location>
        <begin position="1"/>
        <end position="23"/>
    </location>
</feature>
<comment type="similarity">
    <text evidence="2">Belongs to the PpiC/parvulin rotamase family.</text>
</comment>
<comment type="catalytic activity">
    <reaction evidence="1">
        <text>[protein]-peptidylproline (omega=180) = [protein]-peptidylproline (omega=0)</text>
        <dbReference type="Rhea" id="RHEA:16237"/>
        <dbReference type="Rhea" id="RHEA-COMP:10747"/>
        <dbReference type="Rhea" id="RHEA-COMP:10748"/>
        <dbReference type="ChEBI" id="CHEBI:83833"/>
        <dbReference type="ChEBI" id="CHEBI:83834"/>
        <dbReference type="EC" id="5.2.1.8"/>
    </reaction>
</comment>
<dbReference type="EC" id="5.2.1.8" evidence="3"/>
<dbReference type="GO" id="GO:0003755">
    <property type="term" value="F:peptidyl-prolyl cis-trans isomerase activity"/>
    <property type="evidence" value="ECO:0007669"/>
    <property type="project" value="UniProtKB-KW"/>
</dbReference>
<evidence type="ECO:0000256" key="7">
    <source>
        <dbReference type="ARBA" id="ARBA00031484"/>
    </source>
</evidence>
<dbReference type="PANTHER" id="PTHR47245">
    <property type="entry name" value="PEPTIDYLPROLYL ISOMERASE"/>
    <property type="match status" value="1"/>
</dbReference>
<keyword evidence="5 8" id="KW-0697">Rotamase</keyword>
<dbReference type="Pfam" id="PF00639">
    <property type="entry name" value="Rotamase"/>
    <property type="match status" value="1"/>
</dbReference>
<dbReference type="InterPro" id="IPR023058">
    <property type="entry name" value="PPIase_PpiC_CS"/>
</dbReference>
<evidence type="ECO:0000313" key="12">
    <source>
        <dbReference type="Proteomes" id="UP000236959"/>
    </source>
</evidence>
<proteinExistence type="inferred from homology"/>
<dbReference type="PROSITE" id="PS50198">
    <property type="entry name" value="PPIC_PPIASE_2"/>
    <property type="match status" value="1"/>
</dbReference>